<dbReference type="SUPFAM" id="SSF52058">
    <property type="entry name" value="L domain-like"/>
    <property type="match status" value="1"/>
</dbReference>
<organism evidence="7 8">
    <name type="scientific">Corchorus olitorius</name>
    <dbReference type="NCBI Taxonomy" id="93759"/>
    <lineage>
        <taxon>Eukaryota</taxon>
        <taxon>Viridiplantae</taxon>
        <taxon>Streptophyta</taxon>
        <taxon>Embryophyta</taxon>
        <taxon>Tracheophyta</taxon>
        <taxon>Spermatophyta</taxon>
        <taxon>Magnoliopsida</taxon>
        <taxon>eudicotyledons</taxon>
        <taxon>Gunneridae</taxon>
        <taxon>Pentapetalae</taxon>
        <taxon>rosids</taxon>
        <taxon>malvids</taxon>
        <taxon>Malvales</taxon>
        <taxon>Malvaceae</taxon>
        <taxon>Grewioideae</taxon>
        <taxon>Apeibeae</taxon>
        <taxon>Corchorus</taxon>
    </lineage>
</organism>
<accession>A0A1R3JVY7</accession>
<evidence type="ECO:0000256" key="2">
    <source>
        <dbReference type="ARBA" id="ARBA00022741"/>
    </source>
</evidence>
<keyword evidence="3" id="KW-0611">Plant defense</keyword>
<evidence type="ECO:0000259" key="5">
    <source>
        <dbReference type="Pfam" id="PF00931"/>
    </source>
</evidence>
<dbReference type="InterPro" id="IPR050905">
    <property type="entry name" value="Plant_NBS-LRR"/>
</dbReference>
<dbReference type="AlphaFoldDB" id="A0A1R3JVY7"/>
<keyword evidence="8" id="KW-1185">Reference proteome</keyword>
<evidence type="ECO:0000256" key="3">
    <source>
        <dbReference type="ARBA" id="ARBA00022821"/>
    </source>
</evidence>
<dbReference type="GO" id="GO:0005524">
    <property type="term" value="F:ATP binding"/>
    <property type="evidence" value="ECO:0007669"/>
    <property type="project" value="UniProtKB-KW"/>
</dbReference>
<reference evidence="8" key="1">
    <citation type="submission" date="2013-09" db="EMBL/GenBank/DDBJ databases">
        <title>Corchorus olitorius genome sequencing.</title>
        <authorList>
            <person name="Alam M."/>
            <person name="Haque M.S."/>
            <person name="Islam M.S."/>
            <person name="Emdad E.M."/>
            <person name="Islam M.M."/>
            <person name="Ahmed B."/>
            <person name="Halim A."/>
            <person name="Hossen Q.M.M."/>
            <person name="Hossain M.Z."/>
            <person name="Ahmed R."/>
            <person name="Khan M.M."/>
            <person name="Islam R."/>
            <person name="Rashid M.M."/>
            <person name="Khan S.A."/>
            <person name="Rahman M.S."/>
            <person name="Alam M."/>
            <person name="Yahiya A.S."/>
            <person name="Khan M.S."/>
            <person name="Azam M.S."/>
            <person name="Haque T."/>
            <person name="Lashkar M.Z.H."/>
            <person name="Akhand A.I."/>
            <person name="Morshed G."/>
            <person name="Roy S."/>
            <person name="Uddin K.S."/>
            <person name="Rabeya T."/>
            <person name="Hossain A.S."/>
            <person name="Chowdhury A."/>
            <person name="Snigdha A.R."/>
            <person name="Mortoza M.S."/>
            <person name="Matin S.A."/>
            <person name="Hoque S.M.E."/>
            <person name="Islam M.K."/>
            <person name="Roy D.K."/>
            <person name="Haider R."/>
            <person name="Moosa M.M."/>
            <person name="Elias S.M."/>
            <person name="Hasan A.M."/>
            <person name="Jahan S."/>
            <person name="Shafiuddin M."/>
            <person name="Mahmood N."/>
            <person name="Shommy N.S."/>
        </authorList>
    </citation>
    <scope>NUCLEOTIDE SEQUENCE [LARGE SCALE GENOMIC DNA]</scope>
    <source>
        <strain evidence="8">cv. O-4</strain>
    </source>
</reference>
<dbReference type="Pfam" id="PF00931">
    <property type="entry name" value="NB-ARC"/>
    <property type="match status" value="1"/>
</dbReference>
<comment type="caution">
    <text evidence="7">The sequence shown here is derived from an EMBL/GenBank/DDBJ whole genome shotgun (WGS) entry which is preliminary data.</text>
</comment>
<dbReference type="Gene3D" id="1.10.8.430">
    <property type="entry name" value="Helical domain of apoptotic protease-activating factors"/>
    <property type="match status" value="1"/>
</dbReference>
<protein>
    <submittedName>
        <fullName evidence="7">Disease resistance protein</fullName>
    </submittedName>
</protein>
<proteinExistence type="inferred from homology"/>
<evidence type="ECO:0000313" key="7">
    <source>
        <dbReference type="EMBL" id="OMO98970.1"/>
    </source>
</evidence>
<keyword evidence="2" id="KW-0547">Nucleotide-binding</keyword>
<feature type="domain" description="Disease resistance protein At4g27190-like leucine-rich repeats" evidence="6">
    <location>
        <begin position="856"/>
        <end position="976"/>
    </location>
</feature>
<dbReference type="Proteomes" id="UP000187203">
    <property type="component" value="Unassembled WGS sequence"/>
</dbReference>
<keyword evidence="4" id="KW-0067">ATP-binding</keyword>
<dbReference type="InterPro" id="IPR002182">
    <property type="entry name" value="NB-ARC"/>
</dbReference>
<dbReference type="Pfam" id="PF23247">
    <property type="entry name" value="LRR_RPS2"/>
    <property type="match status" value="1"/>
</dbReference>
<dbReference type="Gene3D" id="3.80.10.10">
    <property type="entry name" value="Ribonuclease Inhibitor"/>
    <property type="match status" value="1"/>
</dbReference>
<dbReference type="PANTHER" id="PTHR33463">
    <property type="entry name" value="NB-ARC DOMAIN-CONTAINING PROTEIN-RELATED"/>
    <property type="match status" value="1"/>
</dbReference>
<evidence type="ECO:0000256" key="1">
    <source>
        <dbReference type="ARBA" id="ARBA00008894"/>
    </source>
</evidence>
<dbReference type="SUPFAM" id="SSF52540">
    <property type="entry name" value="P-loop containing nucleoside triphosphate hydrolases"/>
    <property type="match status" value="1"/>
</dbReference>
<dbReference type="EMBL" id="AWUE01015208">
    <property type="protein sequence ID" value="OMO98970.1"/>
    <property type="molecule type" value="Genomic_DNA"/>
</dbReference>
<dbReference type="Gene3D" id="3.40.50.300">
    <property type="entry name" value="P-loop containing nucleotide triphosphate hydrolases"/>
    <property type="match status" value="1"/>
</dbReference>
<name>A0A1R3JVY7_9ROSI</name>
<evidence type="ECO:0000256" key="4">
    <source>
        <dbReference type="ARBA" id="ARBA00022840"/>
    </source>
</evidence>
<dbReference type="InterPro" id="IPR032675">
    <property type="entry name" value="LRR_dom_sf"/>
</dbReference>
<feature type="domain" description="NB-ARC" evidence="5">
    <location>
        <begin position="158"/>
        <end position="326"/>
    </location>
</feature>
<dbReference type="PANTHER" id="PTHR33463:SF214">
    <property type="entry name" value="NB-ARC DOMAIN-CONTAINING DISEASE RESISTANCE PROTEIN"/>
    <property type="match status" value="1"/>
</dbReference>
<dbReference type="OrthoDB" id="694479at2759"/>
<sequence>MDPAAAGNLSSEAAKGVFQEVKRRIRYVTSYKKNVDKFEESHKRLTAKRDSVLPDVPGGAAEMNVQEIEADVQSWCDSVKTKIEEEEKKVKDLEEKAKNKCFIGLCPSIKSRYRLSRKAEEGATAFEELIQQCQFTGPEENDEDEPLTDFEPIESREKVFNDIMEAVKDNSCTSMIGVHGKGGVGKTTLLKEVVRQVKKAKLFDWVIMVAIAENPIILTIQKKCAEVLDIEWRGNIVDMKRAFTSCVWLSKKRFLLVIDDLWAKLDFSEVGIPLGDLDKENRGNKILLASRDHNVLLQCQGMYAQNIFSISLLDDKEAWDLFQKKVEVSIQSISPDLQTVGSEIAKRCGGLPVAISAVARTLRFKDPSAWTDASRQLQRSSSRGLKEISPAAYSAIKLSYNYIEGEKFKQFFVFCNLLSHNTLIQDLLKYTIGLGLLPGGCGYIVEEARATLLTWVSSLKASGLLLNSYNFEHFDIHDNICDVAISIASTESNRLLRLKREDVLKDWPDVEAMKQHSWINLRIGSKTVLPGEVECPQLTFLNITGENCSTKVPPEFFKEMKSLQVLDLTAMELSCFPSSIGLLSTLQTLCLHGSCLGDIAVVGELKALEILSLLDSDIERLPKEIGKLVKLRWLDLSGCTKLKIIPAGLLSRLTKLEELYMRRSFTEWEADGDANQGSNASLDELSSLSHLTTLEVHIRDAKLVRGNFFFFRKLERYKILIGEMWKWTGDYEYSRTLKLDLNSYSSISHLHLGIKMLLEGTEDLYLGKLDGVKIALHEFIGEKGFPNLKNLHIKDDFNIRYIIPGGFAAERNEFLINLRSLKLHCLPVLISFCSGNQRGSASKTQHNCLPLFGEKLNMTSVIQRTWHDRLLEVPCYAQNLTSLTLKGIPNLRCLYSSSMAQCFLTLENLEIVDCENVVEVIFVPEEDTMLQIFPKLGYLLLKDLKKLERFCHGNQLSFSSLKMLRIKNCPSFRTFVFDSIMGNDQAHHIGQEAEENNSKSEIKFPPLFNEKVIFLYPIFSFF</sequence>
<dbReference type="PRINTS" id="PR00364">
    <property type="entry name" value="DISEASERSIST"/>
</dbReference>
<dbReference type="GO" id="GO:0006952">
    <property type="term" value="P:defense response"/>
    <property type="evidence" value="ECO:0007669"/>
    <property type="project" value="UniProtKB-KW"/>
</dbReference>
<gene>
    <name evidence="7" type="ORF">COLO4_13589</name>
</gene>
<evidence type="ECO:0000313" key="8">
    <source>
        <dbReference type="Proteomes" id="UP000187203"/>
    </source>
</evidence>
<dbReference type="InterPro" id="IPR042197">
    <property type="entry name" value="Apaf_helical"/>
</dbReference>
<dbReference type="GO" id="GO:0043531">
    <property type="term" value="F:ADP binding"/>
    <property type="evidence" value="ECO:0007669"/>
    <property type="project" value="InterPro"/>
</dbReference>
<dbReference type="STRING" id="93759.A0A1R3JVY7"/>
<comment type="similarity">
    <text evidence="1">Belongs to the disease resistance NB-LRR family.</text>
</comment>
<evidence type="ECO:0000259" key="6">
    <source>
        <dbReference type="Pfam" id="PF23247"/>
    </source>
</evidence>
<dbReference type="InterPro" id="IPR057135">
    <property type="entry name" value="At4g27190-like_LRR"/>
</dbReference>
<dbReference type="InterPro" id="IPR027417">
    <property type="entry name" value="P-loop_NTPase"/>
</dbReference>